<dbReference type="EMBL" id="JAHESC010000051">
    <property type="protein sequence ID" value="MBT1689941.1"/>
    <property type="molecule type" value="Genomic_DNA"/>
</dbReference>
<keyword evidence="3" id="KW-1185">Reference proteome</keyword>
<dbReference type="InterPro" id="IPR037523">
    <property type="entry name" value="VOC_core"/>
</dbReference>
<protein>
    <submittedName>
        <fullName evidence="2">VOC family protein</fullName>
    </submittedName>
</protein>
<dbReference type="SUPFAM" id="SSF54593">
    <property type="entry name" value="Glyoxalase/Bleomycin resistance protein/Dihydroxybiphenyl dioxygenase"/>
    <property type="match status" value="1"/>
</dbReference>
<evidence type="ECO:0000259" key="1">
    <source>
        <dbReference type="PROSITE" id="PS51819"/>
    </source>
</evidence>
<dbReference type="Pfam" id="PF00903">
    <property type="entry name" value="Glyoxalase"/>
    <property type="match status" value="1"/>
</dbReference>
<organism evidence="2 3">
    <name type="scientific">Dawidia soli</name>
    <dbReference type="NCBI Taxonomy" id="2782352"/>
    <lineage>
        <taxon>Bacteria</taxon>
        <taxon>Pseudomonadati</taxon>
        <taxon>Bacteroidota</taxon>
        <taxon>Cytophagia</taxon>
        <taxon>Cytophagales</taxon>
        <taxon>Chryseotaleaceae</taxon>
        <taxon>Dawidia</taxon>
    </lineage>
</organism>
<dbReference type="Proteomes" id="UP001319180">
    <property type="component" value="Unassembled WGS sequence"/>
</dbReference>
<evidence type="ECO:0000313" key="2">
    <source>
        <dbReference type="EMBL" id="MBT1689941.1"/>
    </source>
</evidence>
<gene>
    <name evidence="2" type="ORF">KK078_25485</name>
</gene>
<dbReference type="Gene3D" id="3.10.180.10">
    <property type="entry name" value="2,3-Dihydroxybiphenyl 1,2-Dioxygenase, domain 1"/>
    <property type="match status" value="1"/>
</dbReference>
<comment type="caution">
    <text evidence="2">The sequence shown here is derived from an EMBL/GenBank/DDBJ whole genome shotgun (WGS) entry which is preliminary data.</text>
</comment>
<name>A0AAP2DD42_9BACT</name>
<dbReference type="InterPro" id="IPR029068">
    <property type="entry name" value="Glyas_Bleomycin-R_OHBP_Dase"/>
</dbReference>
<reference evidence="2 3" key="1">
    <citation type="submission" date="2021-05" db="EMBL/GenBank/DDBJ databases">
        <title>A Polyphasic approach of four new species of the genus Ohtaekwangia: Ohtaekwangia histidinii sp. nov., Ohtaekwangia cretensis sp. nov., Ohtaekwangia indiensis sp. nov., Ohtaekwangia reichenbachii sp. nov. from diverse environment.</title>
        <authorList>
            <person name="Octaviana S."/>
        </authorList>
    </citation>
    <scope>NUCLEOTIDE SEQUENCE [LARGE SCALE GENOMIC DNA]</scope>
    <source>
        <strain evidence="2 3">PWU37</strain>
    </source>
</reference>
<sequence>MESVSPNIYVYDIDATVAFYKQLGFEVAGTVPDHAGGLTFVMMTCGAVTFMFQTFHSIDGQLPIVRRENGGSLLLYIKMKGIRAYYERIKDIATVVTPLEKTFYGATEFSIEDNNQYLLTFAEDE</sequence>
<dbReference type="InterPro" id="IPR004360">
    <property type="entry name" value="Glyas_Fos-R_dOase_dom"/>
</dbReference>
<accession>A0AAP2DD42</accession>
<dbReference type="PROSITE" id="PS51819">
    <property type="entry name" value="VOC"/>
    <property type="match status" value="1"/>
</dbReference>
<feature type="domain" description="VOC" evidence="1">
    <location>
        <begin position="1"/>
        <end position="124"/>
    </location>
</feature>
<dbReference type="AlphaFoldDB" id="A0AAP2DD42"/>
<proteinExistence type="predicted"/>
<evidence type="ECO:0000313" key="3">
    <source>
        <dbReference type="Proteomes" id="UP001319180"/>
    </source>
</evidence>